<sequence length="513" mass="58644">MLASGQRFGANYWVSGKLMAKPDWSASWIAEESLLDTGFQILKAAAYVELLDDNDIAADLIADLMSDWAPSWLFSMENTDKRKSYAWPHTEKEGVSSFRLDEHIWIWRALKSLELNDHQAWAKMYTKAPESQLGLHGNGQMVSGGSPTSNWEDGIKRLCKTFRSQVVHREVLKRFTTENTILRKRMLATTRSIRESRFMLHARDTALLYKGQQIFDFLGEDGSVEEEDTRSARELWKATIQSQTCHAEEQESGWKNALRYALHIMLGIQNFEISNTPPETLVRKATDILISSFSRNGLFSGRTGLLTSKPVEASLIAEEEMDSYYHASFEIPYILLTHSDEVSGAYNRSITEAENSRRRPDTISASEDPLQGLVSHFPQTQLDISPLQGDAKQRQVLLRLSNLLLSRPTIPDLDNPEVFWNVRRTRKKAVPFDNLVDSSNIVKLDDEWLYKYPDFFSTRTTLEIGDSDEGLEELNDVLNPPEVMSGKDALHEYVTDHIRIWNGFFSDRCGQRY</sequence>
<reference evidence="1 2" key="1">
    <citation type="submission" date="2024-02" db="EMBL/GenBank/DDBJ databases">
        <title>De novo assembly and annotation of 12 fungi associated with fruit tree decline syndrome in Ontario, Canada.</title>
        <authorList>
            <person name="Sulman M."/>
            <person name="Ellouze W."/>
            <person name="Ilyukhin E."/>
        </authorList>
    </citation>
    <scope>NUCLEOTIDE SEQUENCE [LARGE SCALE GENOMIC DNA]</scope>
    <source>
        <strain evidence="1 2">M169</strain>
    </source>
</reference>
<dbReference type="Proteomes" id="UP001430848">
    <property type="component" value="Unassembled WGS sequence"/>
</dbReference>
<protein>
    <submittedName>
        <fullName evidence="1">Uncharacterized protein</fullName>
    </submittedName>
</protein>
<evidence type="ECO:0000313" key="2">
    <source>
        <dbReference type="Proteomes" id="UP001430848"/>
    </source>
</evidence>
<keyword evidence="2" id="KW-1185">Reference proteome</keyword>
<dbReference type="EMBL" id="JAKNSF020000091">
    <property type="protein sequence ID" value="KAK7717790.1"/>
    <property type="molecule type" value="Genomic_DNA"/>
</dbReference>
<organism evidence="1 2">
    <name type="scientific">Diaporthe eres</name>
    <name type="common">Phomopsis oblonga</name>
    <dbReference type="NCBI Taxonomy" id="83184"/>
    <lineage>
        <taxon>Eukaryota</taxon>
        <taxon>Fungi</taxon>
        <taxon>Dikarya</taxon>
        <taxon>Ascomycota</taxon>
        <taxon>Pezizomycotina</taxon>
        <taxon>Sordariomycetes</taxon>
        <taxon>Sordariomycetidae</taxon>
        <taxon>Diaporthales</taxon>
        <taxon>Diaporthaceae</taxon>
        <taxon>Diaporthe</taxon>
        <taxon>Diaporthe eres species complex</taxon>
    </lineage>
</organism>
<evidence type="ECO:0000313" key="1">
    <source>
        <dbReference type="EMBL" id="KAK7717790.1"/>
    </source>
</evidence>
<comment type="caution">
    <text evidence="1">The sequence shown here is derived from an EMBL/GenBank/DDBJ whole genome shotgun (WGS) entry which is preliminary data.</text>
</comment>
<proteinExistence type="predicted"/>
<gene>
    <name evidence="1" type="ORF">SLS63_010645</name>
</gene>
<name>A0ABR1NWC3_DIAER</name>
<accession>A0ABR1NWC3</accession>